<evidence type="ECO:0000256" key="11">
    <source>
        <dbReference type="ARBA" id="ARBA00035025"/>
    </source>
</evidence>
<dbReference type="Pfam" id="PF12623">
    <property type="entry name" value="Hen1_L"/>
    <property type="match status" value="1"/>
</dbReference>
<comment type="catalytic activity">
    <reaction evidence="12">
        <text>small RNA 3'-end nucleotide + S-adenosyl-L-methionine = small RNA 3'-end 2'-O-methylnucleotide + S-adenosyl-L-homocysteine + H(+)</text>
        <dbReference type="Rhea" id="RHEA:37887"/>
        <dbReference type="Rhea" id="RHEA-COMP:10415"/>
        <dbReference type="Rhea" id="RHEA-COMP:10416"/>
        <dbReference type="ChEBI" id="CHEBI:15378"/>
        <dbReference type="ChEBI" id="CHEBI:57856"/>
        <dbReference type="ChEBI" id="CHEBI:59789"/>
        <dbReference type="ChEBI" id="CHEBI:74896"/>
        <dbReference type="ChEBI" id="CHEBI:74898"/>
        <dbReference type="EC" id="2.1.1.386"/>
    </reaction>
</comment>
<feature type="domain" description="Methyltransferase type 12" evidence="13">
    <location>
        <begin position="296"/>
        <end position="382"/>
    </location>
</feature>
<evidence type="ECO:0000256" key="10">
    <source>
        <dbReference type="ARBA" id="ARBA00023158"/>
    </source>
</evidence>
<dbReference type="Gene3D" id="3.30.1610.20">
    <property type="entry name" value="Hen1, N-terminal domain"/>
    <property type="match status" value="1"/>
</dbReference>
<dbReference type="GO" id="GO:0003723">
    <property type="term" value="F:RNA binding"/>
    <property type="evidence" value="ECO:0007669"/>
    <property type="project" value="UniProtKB-KW"/>
</dbReference>
<keyword evidence="8" id="KW-0460">Magnesium</keyword>
<proteinExistence type="inferred from homology"/>
<evidence type="ECO:0000313" key="16">
    <source>
        <dbReference type="Proteomes" id="UP000291933"/>
    </source>
</evidence>
<dbReference type="RefSeq" id="WP_131172244.1">
    <property type="nucleotide sequence ID" value="NZ_FXTL01000010.1"/>
</dbReference>
<keyword evidence="6" id="KW-0949">S-adenosyl-L-methionine</keyword>
<comment type="cofactor">
    <cofactor evidence="1">
        <name>Mg(2+)</name>
        <dbReference type="ChEBI" id="CHEBI:18420"/>
    </cofactor>
</comment>
<evidence type="ECO:0000259" key="14">
    <source>
        <dbReference type="Pfam" id="PF12623"/>
    </source>
</evidence>
<dbReference type="InterPro" id="IPR026610">
    <property type="entry name" value="Hen1"/>
</dbReference>
<evidence type="ECO:0000256" key="1">
    <source>
        <dbReference type="ARBA" id="ARBA00001946"/>
    </source>
</evidence>
<dbReference type="InterPro" id="IPR024026">
    <property type="entry name" value="3'-RNA_MeTfrase_Hen1_bac"/>
</dbReference>
<dbReference type="GO" id="GO:0046872">
    <property type="term" value="F:metal ion binding"/>
    <property type="evidence" value="ECO:0007669"/>
    <property type="project" value="UniProtKB-KW"/>
</dbReference>
<dbReference type="GO" id="GO:0031047">
    <property type="term" value="P:regulatory ncRNA-mediated gene silencing"/>
    <property type="evidence" value="ECO:0007669"/>
    <property type="project" value="UniProtKB-KW"/>
</dbReference>
<evidence type="ECO:0000256" key="9">
    <source>
        <dbReference type="ARBA" id="ARBA00022884"/>
    </source>
</evidence>
<organism evidence="15 16">
    <name type="scientific">Propioniciclava tarda</name>
    <dbReference type="NCBI Taxonomy" id="433330"/>
    <lineage>
        <taxon>Bacteria</taxon>
        <taxon>Bacillati</taxon>
        <taxon>Actinomycetota</taxon>
        <taxon>Actinomycetes</taxon>
        <taxon>Propionibacteriales</taxon>
        <taxon>Propionibacteriaceae</taxon>
        <taxon>Propioniciclava</taxon>
    </lineage>
</organism>
<keyword evidence="7" id="KW-0479">Metal-binding</keyword>
<evidence type="ECO:0000256" key="12">
    <source>
        <dbReference type="ARBA" id="ARBA00048418"/>
    </source>
</evidence>
<sequence>MLLTITLAPHTDAYPASDLGFLLHKHPDRVQTIDAGSGTATVFYPESSPARATAALLLEVDPIALVRGKKTGPEAFALGQYVNDRPYAASSLLAVAIKRAFSTAMTGRCDSRPELAASELPLTIHVPACPARRGGADLVRRLFEPLGWQVDAVAPPLAAGLDWGPAPYVDLTLTGRLRLADALSHLYVLLPVLDDAKHYWVGADEVDKLVRRAEGWLASHPERGLITDRYLAHRRSFVSDAVARLAALDDASDDEAAPAASGCVVDEPTDRTPLRQQRLDAVLAVLRAVGARRVADLGCGEGLYLRALLDDPMFTEVLGIDVSARELDKAERRLERLSDSQRARVTLRQGSLTYTDPALAAFDALLLIEVIEHVESDRLASLEASVFGVRAAHVVVTTPNAEYNAIYGLASGQLRHADHRFEWTRSEFADWAHGVAERHGYAVEFRGVGEADDDLGTPTQLALFTREAS</sequence>
<dbReference type="InterPro" id="IPR029063">
    <property type="entry name" value="SAM-dependent_MTases_sf"/>
</dbReference>
<dbReference type="PANTHER" id="PTHR21404:SF3">
    <property type="entry name" value="SMALL RNA 2'-O-METHYLTRANSFERASE"/>
    <property type="match status" value="1"/>
</dbReference>
<dbReference type="SUPFAM" id="SSF53335">
    <property type="entry name" value="S-adenosyl-L-methionine-dependent methyltransferases"/>
    <property type="match status" value="1"/>
</dbReference>
<dbReference type="Proteomes" id="UP000291933">
    <property type="component" value="Unassembled WGS sequence"/>
</dbReference>
<keyword evidence="4 15" id="KW-0489">Methyltransferase</keyword>
<evidence type="ECO:0000256" key="3">
    <source>
        <dbReference type="ARBA" id="ARBA00021330"/>
    </source>
</evidence>
<evidence type="ECO:0000256" key="8">
    <source>
        <dbReference type="ARBA" id="ARBA00022842"/>
    </source>
</evidence>
<protein>
    <recommendedName>
        <fullName evidence="3">Small RNA 2'-O-methyltransferase</fullName>
        <ecNumber evidence="11">2.1.1.386</ecNumber>
    </recommendedName>
</protein>
<evidence type="ECO:0000256" key="4">
    <source>
        <dbReference type="ARBA" id="ARBA00022603"/>
    </source>
</evidence>
<accession>A0A4Q9KLZ5</accession>
<evidence type="ECO:0000259" key="13">
    <source>
        <dbReference type="Pfam" id="PF08242"/>
    </source>
</evidence>
<dbReference type="EC" id="2.1.1.386" evidence="11"/>
<dbReference type="Pfam" id="PF08242">
    <property type="entry name" value="Methyltransf_12"/>
    <property type="match status" value="1"/>
</dbReference>
<comment type="similarity">
    <text evidence="2">Belongs to the methyltransferase superfamily. HEN1 family.</text>
</comment>
<evidence type="ECO:0000256" key="6">
    <source>
        <dbReference type="ARBA" id="ARBA00022691"/>
    </source>
</evidence>
<keyword evidence="10" id="KW-0943">RNA-mediated gene silencing</keyword>
<dbReference type="GO" id="GO:0001510">
    <property type="term" value="P:RNA methylation"/>
    <property type="evidence" value="ECO:0007669"/>
    <property type="project" value="InterPro"/>
</dbReference>
<keyword evidence="9" id="KW-0694">RNA-binding</keyword>
<dbReference type="CDD" id="cd02440">
    <property type="entry name" value="AdoMet_MTases"/>
    <property type="match status" value="1"/>
</dbReference>
<keyword evidence="16" id="KW-1185">Reference proteome</keyword>
<dbReference type="Gene3D" id="3.40.50.150">
    <property type="entry name" value="Vaccinia Virus protein VP39"/>
    <property type="match status" value="1"/>
</dbReference>
<dbReference type="GO" id="GO:0090486">
    <property type="term" value="F:small RNA 2'-O-methyltransferase activity"/>
    <property type="evidence" value="ECO:0007669"/>
    <property type="project" value="UniProtKB-EC"/>
</dbReference>
<reference evidence="15 16" key="1">
    <citation type="submission" date="2019-01" db="EMBL/GenBank/DDBJ databases">
        <title>Lactibacter flavus gen. nov., sp. nov., a novel bacterium of the family Propionibacteriaceae isolated from raw milk and dairy products.</title>
        <authorList>
            <person name="Huptas C."/>
            <person name="Wenning M."/>
            <person name="Breitenwieser F."/>
            <person name="Doll E."/>
            <person name="Von Neubeck M."/>
            <person name="Busse H.-J."/>
            <person name="Scherer S."/>
        </authorList>
    </citation>
    <scope>NUCLEOTIDE SEQUENCE [LARGE SCALE GENOMIC DNA]</scope>
    <source>
        <strain evidence="15 16">DSM 22130</strain>
    </source>
</reference>
<comment type="caution">
    <text evidence="15">The sequence shown here is derived from an EMBL/GenBank/DDBJ whole genome shotgun (WGS) entry which is preliminary data.</text>
</comment>
<feature type="domain" description="Hen1 N-terminal" evidence="14">
    <location>
        <begin position="1"/>
        <end position="246"/>
    </location>
</feature>
<dbReference type="PANTHER" id="PTHR21404">
    <property type="entry name" value="HEN1"/>
    <property type="match status" value="1"/>
</dbReference>
<dbReference type="EMBL" id="SDMR01000010">
    <property type="protein sequence ID" value="TBT94739.1"/>
    <property type="molecule type" value="Genomic_DNA"/>
</dbReference>
<gene>
    <name evidence="15" type="ORF">ET996_09075</name>
</gene>
<evidence type="ECO:0000256" key="5">
    <source>
        <dbReference type="ARBA" id="ARBA00022679"/>
    </source>
</evidence>
<dbReference type="NCBIfam" id="TIGR04074">
    <property type="entry name" value="bacter_Hen1"/>
    <property type="match status" value="1"/>
</dbReference>
<keyword evidence="5 15" id="KW-0808">Transferase</keyword>
<evidence type="ECO:0000256" key="2">
    <source>
        <dbReference type="ARBA" id="ARBA00009026"/>
    </source>
</evidence>
<dbReference type="OrthoDB" id="626362at2"/>
<dbReference type="InterPro" id="IPR013217">
    <property type="entry name" value="Methyltransf_12"/>
</dbReference>
<dbReference type="InterPro" id="IPR038546">
    <property type="entry name" value="Hen1_N_sf"/>
</dbReference>
<evidence type="ECO:0000313" key="15">
    <source>
        <dbReference type="EMBL" id="TBT94739.1"/>
    </source>
</evidence>
<name>A0A4Q9KLZ5_PROTD</name>
<dbReference type="AlphaFoldDB" id="A0A4Q9KLZ5"/>
<evidence type="ECO:0000256" key="7">
    <source>
        <dbReference type="ARBA" id="ARBA00022723"/>
    </source>
</evidence>
<dbReference type="InterPro" id="IPR024740">
    <property type="entry name" value="Hen1_N"/>
</dbReference>